<gene>
    <name evidence="2" type="ORF">JHW45_00035</name>
</gene>
<dbReference type="SUPFAM" id="SSF52540">
    <property type="entry name" value="P-loop containing nucleoside triphosphate hydrolases"/>
    <property type="match status" value="1"/>
</dbReference>
<feature type="region of interest" description="Disordered" evidence="1">
    <location>
        <begin position="254"/>
        <end position="275"/>
    </location>
</feature>
<name>A0ABY7SUZ5_9RHOB</name>
<keyword evidence="3" id="KW-1185">Reference proteome</keyword>
<feature type="region of interest" description="Disordered" evidence="1">
    <location>
        <begin position="357"/>
        <end position="389"/>
    </location>
</feature>
<dbReference type="EMBL" id="CP067134">
    <property type="protein sequence ID" value="WCR10859.1"/>
    <property type="molecule type" value="Genomic_DNA"/>
</dbReference>
<dbReference type="PANTHER" id="PTHR35894">
    <property type="entry name" value="GENERAL SECRETION PATHWAY PROTEIN A-RELATED"/>
    <property type="match status" value="1"/>
</dbReference>
<protein>
    <recommendedName>
        <fullName evidence="4">AAA+ ATPase domain-containing protein</fullName>
    </recommendedName>
</protein>
<sequence>MVQPEACETKTAIPPQLSRAFRAPAATGDLYLSAGCRAALAQLDRAVAWGLPLILLTAAPGTGKTALIQSFAERHAAATRKGPVCHTANRPGDLAQALDAMASDGPQDRLLIVDDAQAMTATLCERVACIASARPGAGLVLVGDDSLPAMLASAQIDGEPDPHNIRLHPLTPDEIPAYLRQRLSAAGYSGDAELPFDRDALRMLFDLSEGAPRFVDHFAERALYEAARDGRDCVDVELLRASVLDPGTAEIGLPVTRPSWDRKNPDKTPAKDPPPRLAAAAAAVAADGTLRADPATAILSRNPDRRGGPTVLLLIAGLSAAAIGSYVLWPRPLPADGEALAPTVAATAVEAALDTSADTAPAPEPAPQPAPQPAAPSLPPPVSVTPEPDPAQLLSRALAAEQAQIGDAVVDYELAALQGNARAAYFLGQLFELGQGVARDLPRAQAWYSVAMDVGGAEARQAELAELPIDAGPTSAPVPHRHTVFASGRISLHWRRGVQGPPPQRYLLEYVPAGGDGTVVEAQTTLSAMLLPRPVTRWRVTGLDGLGRQAGATGWSRAIPPPR</sequence>
<dbReference type="RefSeq" id="WP_272858943.1">
    <property type="nucleotide sequence ID" value="NZ_CP067134.1"/>
</dbReference>
<dbReference type="Gene3D" id="1.25.40.10">
    <property type="entry name" value="Tetratricopeptide repeat domain"/>
    <property type="match status" value="1"/>
</dbReference>
<evidence type="ECO:0000313" key="2">
    <source>
        <dbReference type="EMBL" id="WCR10859.1"/>
    </source>
</evidence>
<proteinExistence type="predicted"/>
<accession>A0ABY7SUZ5</accession>
<dbReference type="InterPro" id="IPR027417">
    <property type="entry name" value="P-loop_NTPase"/>
</dbReference>
<dbReference type="SMART" id="SM00671">
    <property type="entry name" value="SEL1"/>
    <property type="match status" value="1"/>
</dbReference>
<feature type="compositionally biased region" description="Basic and acidic residues" evidence="1">
    <location>
        <begin position="259"/>
        <end position="274"/>
    </location>
</feature>
<dbReference type="PANTHER" id="PTHR35894:SF1">
    <property type="entry name" value="PHOSPHORIBULOKINASE _ URIDINE KINASE FAMILY"/>
    <property type="match status" value="1"/>
</dbReference>
<evidence type="ECO:0000313" key="3">
    <source>
        <dbReference type="Proteomes" id="UP001218412"/>
    </source>
</evidence>
<dbReference type="InterPro" id="IPR006597">
    <property type="entry name" value="Sel1-like"/>
</dbReference>
<evidence type="ECO:0000256" key="1">
    <source>
        <dbReference type="SAM" id="MobiDB-lite"/>
    </source>
</evidence>
<dbReference type="InterPro" id="IPR052026">
    <property type="entry name" value="ExeA_AAA_ATPase_DNA-bind"/>
</dbReference>
<dbReference type="SUPFAM" id="SSF81901">
    <property type="entry name" value="HCP-like"/>
    <property type="match status" value="1"/>
</dbReference>
<dbReference type="InterPro" id="IPR011990">
    <property type="entry name" value="TPR-like_helical_dom_sf"/>
</dbReference>
<feature type="compositionally biased region" description="Pro residues" evidence="1">
    <location>
        <begin position="362"/>
        <end position="389"/>
    </location>
</feature>
<reference evidence="2 3" key="1">
    <citation type="submission" date="2021-01" db="EMBL/GenBank/DDBJ databases">
        <title>Biogeographic distribution of Paracoccus.</title>
        <authorList>
            <person name="Hollensteiner J."/>
            <person name="Leineberger J."/>
            <person name="Brinkhoff T."/>
            <person name="Daniel R."/>
        </authorList>
    </citation>
    <scope>NUCLEOTIDE SEQUENCE [LARGE SCALE GENOMIC DNA]</scope>
    <source>
        <strain evidence="2 3">LMG25392</strain>
    </source>
</reference>
<evidence type="ECO:0008006" key="4">
    <source>
        <dbReference type="Google" id="ProtNLM"/>
    </source>
</evidence>
<dbReference type="Proteomes" id="UP001218412">
    <property type="component" value="Chromosome"/>
</dbReference>
<organism evidence="2 3">
    <name type="scientific">Paracoccus stylophorae</name>
    <dbReference type="NCBI Taxonomy" id="659350"/>
    <lineage>
        <taxon>Bacteria</taxon>
        <taxon>Pseudomonadati</taxon>
        <taxon>Pseudomonadota</taxon>
        <taxon>Alphaproteobacteria</taxon>
        <taxon>Rhodobacterales</taxon>
        <taxon>Paracoccaceae</taxon>
        <taxon>Paracoccus</taxon>
    </lineage>
</organism>